<keyword evidence="2" id="KW-1185">Reference proteome</keyword>
<dbReference type="Proteomes" id="UP000019591">
    <property type="component" value="Chromosome"/>
</dbReference>
<dbReference type="RefSeq" id="WP_025436196.1">
    <property type="nucleotide sequence ID" value="NZ_CP007452.1"/>
</dbReference>
<reference evidence="1 2" key="1">
    <citation type="journal article" date="2014" name="Genome Announc.">
        <title>Complete Genome Sequence of Amino Acid-Utilizing Eubacterium acidaminophilum al-2 (DSM 3953).</title>
        <authorList>
            <person name="Poehlein A."/>
            <person name="Andreesen J.R."/>
            <person name="Daniel R."/>
        </authorList>
    </citation>
    <scope>NUCLEOTIDE SEQUENCE [LARGE SCALE GENOMIC DNA]</scope>
    <source>
        <strain evidence="1 2">DSM 3953</strain>
    </source>
</reference>
<evidence type="ECO:0000313" key="1">
    <source>
        <dbReference type="EMBL" id="AHM57249.1"/>
    </source>
</evidence>
<proteinExistence type="predicted"/>
<name>W8T679_PEPAC</name>
<evidence type="ECO:0000313" key="2">
    <source>
        <dbReference type="Proteomes" id="UP000019591"/>
    </source>
</evidence>
<gene>
    <name evidence="1" type="ORF">EAL2_c19680</name>
</gene>
<sequence>MSNPQINTLSNQGTLKDVQDDIVDILVKYSSDDKPLCSHEILGLANATTIKAIADGINPSSGGTINAGGYSIPSSWIGSVAADMAKNQRIIPKNKKCTFNEHDDEAWYIL</sequence>
<dbReference type="KEGG" id="eac:EAL2_c19680"/>
<protein>
    <submittedName>
        <fullName evidence="1">Uncharacterized protein</fullName>
    </submittedName>
</protein>
<dbReference type="AlphaFoldDB" id="W8T679"/>
<dbReference type="EMBL" id="CP007452">
    <property type="protein sequence ID" value="AHM57249.1"/>
    <property type="molecule type" value="Genomic_DNA"/>
</dbReference>
<accession>W8T679</accession>
<dbReference type="STRING" id="1286171.EAL2_c19680"/>
<dbReference type="HOGENOM" id="CLU_2167180_0_0_9"/>
<organism evidence="1 2">
    <name type="scientific">Peptoclostridium acidaminophilum DSM 3953</name>
    <dbReference type="NCBI Taxonomy" id="1286171"/>
    <lineage>
        <taxon>Bacteria</taxon>
        <taxon>Bacillati</taxon>
        <taxon>Bacillota</taxon>
        <taxon>Clostridia</taxon>
        <taxon>Peptostreptococcales</taxon>
        <taxon>Peptoclostridiaceae</taxon>
        <taxon>Peptoclostridium</taxon>
    </lineage>
</organism>
<dbReference type="OrthoDB" id="9923533at2"/>